<gene>
    <name evidence="2" type="ORF">THF1A12_160128</name>
</gene>
<protein>
    <submittedName>
        <fullName evidence="2">Uncharacterized protein</fullName>
    </submittedName>
</protein>
<dbReference type="Proteomes" id="UP001295462">
    <property type="component" value="Unassembled WGS sequence"/>
</dbReference>
<feature type="region of interest" description="Disordered" evidence="1">
    <location>
        <begin position="77"/>
        <end position="106"/>
    </location>
</feature>
<evidence type="ECO:0000313" key="3">
    <source>
        <dbReference type="Proteomes" id="UP001295462"/>
    </source>
</evidence>
<organism evidence="2 3">
    <name type="scientific">Vibrio jasicida</name>
    <dbReference type="NCBI Taxonomy" id="766224"/>
    <lineage>
        <taxon>Bacteria</taxon>
        <taxon>Pseudomonadati</taxon>
        <taxon>Pseudomonadota</taxon>
        <taxon>Gammaproteobacteria</taxon>
        <taxon>Vibrionales</taxon>
        <taxon>Vibrionaceae</taxon>
        <taxon>Vibrio</taxon>
    </lineage>
</organism>
<comment type="caution">
    <text evidence="2">The sequence shown here is derived from an EMBL/GenBank/DDBJ whole genome shotgun (WGS) entry which is preliminary data.</text>
</comment>
<accession>A0AAU9QJX6</accession>
<dbReference type="AlphaFoldDB" id="A0AAU9QJX6"/>
<proteinExistence type="predicted"/>
<reference evidence="2" key="1">
    <citation type="submission" date="2022-01" db="EMBL/GenBank/DDBJ databases">
        <authorList>
            <person name="Lagorce A."/>
        </authorList>
    </citation>
    <scope>NUCLEOTIDE SEQUENCE</scope>
    <source>
        <strain evidence="2">Th15_F1_A12</strain>
    </source>
</reference>
<sequence length="106" mass="11509">MVCIASSMGRMNLAAVLFLASQIPSGNPMIRQKNTDVSTNAKVVIAWDQAPISPMKTNEANVDIPKRKLENCHANKNRMMSMNGAGVETSAVSNEERMKSMGTRIA</sequence>
<dbReference type="EMBL" id="CAKMUD010000068">
    <property type="protein sequence ID" value="CAH1580788.1"/>
    <property type="molecule type" value="Genomic_DNA"/>
</dbReference>
<name>A0AAU9QJX6_9VIBR</name>
<evidence type="ECO:0000313" key="2">
    <source>
        <dbReference type="EMBL" id="CAH1580788.1"/>
    </source>
</evidence>
<evidence type="ECO:0000256" key="1">
    <source>
        <dbReference type="SAM" id="MobiDB-lite"/>
    </source>
</evidence>